<evidence type="ECO:0000256" key="1">
    <source>
        <dbReference type="SAM" id="MobiDB-lite"/>
    </source>
</evidence>
<feature type="compositionally biased region" description="Low complexity" evidence="1">
    <location>
        <begin position="301"/>
        <end position="313"/>
    </location>
</feature>
<dbReference type="GO" id="GO:0003676">
    <property type="term" value="F:nucleic acid binding"/>
    <property type="evidence" value="ECO:0007669"/>
    <property type="project" value="InterPro"/>
</dbReference>
<organism evidence="3">
    <name type="scientific">viral metagenome</name>
    <dbReference type="NCBI Taxonomy" id="1070528"/>
    <lineage>
        <taxon>unclassified sequences</taxon>
        <taxon>metagenomes</taxon>
        <taxon>organismal metagenomes</taxon>
    </lineage>
</organism>
<proteinExistence type="predicted"/>
<dbReference type="InterPro" id="IPR036397">
    <property type="entry name" value="RNaseH_sf"/>
</dbReference>
<feature type="region of interest" description="Disordered" evidence="1">
    <location>
        <begin position="301"/>
        <end position="339"/>
    </location>
</feature>
<feature type="domain" description="Exonuclease" evidence="2">
    <location>
        <begin position="3"/>
        <end position="250"/>
    </location>
</feature>
<dbReference type="EMBL" id="MN740394">
    <property type="protein sequence ID" value="QHU04228.1"/>
    <property type="molecule type" value="Genomic_DNA"/>
</dbReference>
<evidence type="ECO:0000313" key="3">
    <source>
        <dbReference type="EMBL" id="QHU04228.1"/>
    </source>
</evidence>
<reference evidence="3" key="1">
    <citation type="journal article" date="2020" name="Nature">
        <title>Giant virus diversity and host interactions through global metagenomics.</title>
        <authorList>
            <person name="Schulz F."/>
            <person name="Roux S."/>
            <person name="Paez-Espino D."/>
            <person name="Jungbluth S."/>
            <person name="Walsh D.A."/>
            <person name="Denef V.J."/>
            <person name="McMahon K.D."/>
            <person name="Konstantinidis K.T."/>
            <person name="Eloe-Fadrosh E.A."/>
            <person name="Kyrpides N.C."/>
            <person name="Woyke T."/>
        </authorList>
    </citation>
    <scope>NUCLEOTIDE SEQUENCE</scope>
    <source>
        <strain evidence="3">GVMAG-M-3300027708-39</strain>
    </source>
</reference>
<dbReference type="AlphaFoldDB" id="A0A6C0JKA1"/>
<dbReference type="SUPFAM" id="SSF53098">
    <property type="entry name" value="Ribonuclease H-like"/>
    <property type="match status" value="1"/>
</dbReference>
<dbReference type="InterPro" id="IPR012337">
    <property type="entry name" value="RNaseH-like_sf"/>
</dbReference>
<feature type="compositionally biased region" description="Basic residues" evidence="1">
    <location>
        <begin position="314"/>
        <end position="339"/>
    </location>
</feature>
<evidence type="ECO:0000259" key="2">
    <source>
        <dbReference type="SMART" id="SM00479"/>
    </source>
</evidence>
<protein>
    <recommendedName>
        <fullName evidence="2">Exonuclease domain-containing protein</fullName>
    </recommendedName>
</protein>
<dbReference type="Gene3D" id="3.30.420.10">
    <property type="entry name" value="Ribonuclease H-like superfamily/Ribonuclease H"/>
    <property type="match status" value="1"/>
</dbReference>
<dbReference type="SMART" id="SM00479">
    <property type="entry name" value="EXOIII"/>
    <property type="match status" value="1"/>
</dbReference>
<accession>A0A6C0JKA1</accession>
<sequence length="352" mass="40505">MVKIFVFDTETTRLPPILDGKDWNARNVNDMKLLDYDDLIKPSSVWKQVLSTWPSIIQLGYIVYDTEAPNNSKIFSKYIDIPDDVIITESSIEKHHIDKEKIRQAPTEKKALIGDAVAEFMNDIMNTDIITVVGHNVQFDRKAVIAELLRLSSGDSTKTEKQLQFLMDKKNFTCTMDITAPICNIQMAVNYKDKKTNEDKVFYKVKSPRLVESYQYYFGYSPDEDDLHDALIDVILTLRVFIKYKYNEDICGKNEIITDYIEKISPQGYVCNLDKAKMDSDNIDIENIKLEIIDPFHETETLSTNSNTSTMTKSKTKSKKGGRKNKKQKAKTKRRRSKRLLAAAALKKNVKK</sequence>
<dbReference type="InterPro" id="IPR013520">
    <property type="entry name" value="Ribonucl_H"/>
</dbReference>
<dbReference type="CDD" id="cd06127">
    <property type="entry name" value="DEDDh"/>
    <property type="match status" value="1"/>
</dbReference>
<name>A0A6C0JKA1_9ZZZZ</name>